<keyword evidence="2 5" id="KW-0812">Transmembrane</keyword>
<gene>
    <name evidence="6" type="ORF">CCAP1982_LOCUS23200</name>
</gene>
<sequence length="234" mass="26307">MIRRDVESFNMEDFDDRYVRHAFISKVFGILGAQIVLTLGIVLLFVYVDAIQDFVEEHRWLMWLALGCVMITMIPIMCCESARRSFPVNFILLILFTVAESFLLGCIAIRYTPDVVLYAIGITAIVVLVLTIFAMQTAIDFTACGAILLIGTVILLIIGLVAIFVPSRTLIIVYCSIGIVIFSFYIIFDIQMMLGGKHKYAISSEDYIFAALSIYTDVVTLFMYILTLMGIVDN</sequence>
<keyword evidence="3 5" id="KW-1133">Transmembrane helix</keyword>
<feature type="transmembrane region" description="Helical" evidence="5">
    <location>
        <begin position="171"/>
        <end position="188"/>
    </location>
</feature>
<dbReference type="AlphaFoldDB" id="A0A811VJE9"/>
<comment type="similarity">
    <text evidence="5">Belongs to the BI1 family.</text>
</comment>
<evidence type="ECO:0000313" key="6">
    <source>
        <dbReference type="EMBL" id="CAD7015251.1"/>
    </source>
</evidence>
<dbReference type="CDD" id="cd10428">
    <property type="entry name" value="LFG_like"/>
    <property type="match status" value="1"/>
</dbReference>
<name>A0A811VJE9_CERCA</name>
<evidence type="ECO:0000313" key="7">
    <source>
        <dbReference type="Proteomes" id="UP000606786"/>
    </source>
</evidence>
<evidence type="ECO:0000256" key="2">
    <source>
        <dbReference type="ARBA" id="ARBA00022692"/>
    </source>
</evidence>
<evidence type="ECO:0000256" key="3">
    <source>
        <dbReference type="ARBA" id="ARBA00022989"/>
    </source>
</evidence>
<dbReference type="PANTHER" id="PTHR23291:SF47">
    <property type="entry name" value="TRANSMEMBRANE BAX INHIBITOR MOTIF CONTAINING 7"/>
    <property type="match status" value="1"/>
</dbReference>
<feature type="transmembrane region" description="Helical" evidence="5">
    <location>
        <begin position="90"/>
        <end position="110"/>
    </location>
</feature>
<feature type="transmembrane region" description="Helical" evidence="5">
    <location>
        <begin position="27"/>
        <end position="48"/>
    </location>
</feature>
<dbReference type="GO" id="GO:0016020">
    <property type="term" value="C:membrane"/>
    <property type="evidence" value="ECO:0007669"/>
    <property type="project" value="UniProtKB-SubCell"/>
</dbReference>
<keyword evidence="7" id="KW-1185">Reference proteome</keyword>
<feature type="transmembrane region" description="Helical" evidence="5">
    <location>
        <begin position="141"/>
        <end position="165"/>
    </location>
</feature>
<evidence type="ECO:0000256" key="5">
    <source>
        <dbReference type="RuleBase" id="RU004379"/>
    </source>
</evidence>
<keyword evidence="4 5" id="KW-0472">Membrane</keyword>
<dbReference type="Proteomes" id="UP000606786">
    <property type="component" value="Unassembled WGS sequence"/>
</dbReference>
<evidence type="ECO:0000256" key="1">
    <source>
        <dbReference type="ARBA" id="ARBA00004141"/>
    </source>
</evidence>
<comment type="caution">
    <text evidence="6">The sequence shown here is derived from an EMBL/GenBank/DDBJ whole genome shotgun (WGS) entry which is preliminary data.</text>
</comment>
<proteinExistence type="inferred from homology"/>
<feature type="transmembrane region" description="Helical" evidence="5">
    <location>
        <begin position="116"/>
        <end position="134"/>
    </location>
</feature>
<evidence type="ECO:0000256" key="4">
    <source>
        <dbReference type="ARBA" id="ARBA00023136"/>
    </source>
</evidence>
<dbReference type="OrthoDB" id="7933078at2759"/>
<comment type="subcellular location">
    <subcellularLocation>
        <location evidence="1">Membrane</location>
        <topology evidence="1">Multi-pass membrane protein</topology>
    </subcellularLocation>
</comment>
<dbReference type="PANTHER" id="PTHR23291">
    <property type="entry name" value="BAX INHIBITOR-RELATED"/>
    <property type="match status" value="1"/>
</dbReference>
<dbReference type="Pfam" id="PF01027">
    <property type="entry name" value="Bax1-I"/>
    <property type="match status" value="1"/>
</dbReference>
<reference evidence="6" key="1">
    <citation type="submission" date="2020-11" db="EMBL/GenBank/DDBJ databases">
        <authorList>
            <person name="Whitehead M."/>
        </authorList>
    </citation>
    <scope>NUCLEOTIDE SEQUENCE</scope>
    <source>
        <strain evidence="6">EGII</strain>
    </source>
</reference>
<organism evidence="6 7">
    <name type="scientific">Ceratitis capitata</name>
    <name type="common">Mediterranean fruit fly</name>
    <name type="synonym">Tephritis capitata</name>
    <dbReference type="NCBI Taxonomy" id="7213"/>
    <lineage>
        <taxon>Eukaryota</taxon>
        <taxon>Metazoa</taxon>
        <taxon>Ecdysozoa</taxon>
        <taxon>Arthropoda</taxon>
        <taxon>Hexapoda</taxon>
        <taxon>Insecta</taxon>
        <taxon>Pterygota</taxon>
        <taxon>Neoptera</taxon>
        <taxon>Endopterygota</taxon>
        <taxon>Diptera</taxon>
        <taxon>Brachycera</taxon>
        <taxon>Muscomorpha</taxon>
        <taxon>Tephritoidea</taxon>
        <taxon>Tephritidae</taxon>
        <taxon>Ceratitis</taxon>
        <taxon>Ceratitis</taxon>
    </lineage>
</organism>
<protein>
    <submittedName>
        <fullName evidence="6">(Mediterranean fruit fly) hypothetical protein</fullName>
    </submittedName>
</protein>
<dbReference type="InterPro" id="IPR006214">
    <property type="entry name" value="Bax_inhibitor_1-related"/>
</dbReference>
<feature type="transmembrane region" description="Helical" evidence="5">
    <location>
        <begin position="60"/>
        <end position="78"/>
    </location>
</feature>
<dbReference type="EMBL" id="CAJHJT010000056">
    <property type="protein sequence ID" value="CAD7015251.1"/>
    <property type="molecule type" value="Genomic_DNA"/>
</dbReference>
<accession>A0A811VJE9</accession>
<feature type="transmembrane region" description="Helical" evidence="5">
    <location>
        <begin position="208"/>
        <end position="232"/>
    </location>
</feature>